<dbReference type="EMBL" id="CP048685">
    <property type="protein sequence ID" value="QPJ63730.1"/>
    <property type="molecule type" value="Genomic_DNA"/>
</dbReference>
<feature type="domain" description="Ysc84 actin-binding" evidence="3">
    <location>
        <begin position="98"/>
        <end position="214"/>
    </location>
</feature>
<dbReference type="AlphaFoldDB" id="A0A7T0BZC6"/>
<dbReference type="PANTHER" id="PTHR15629">
    <property type="entry name" value="SH3YL1 PROTEIN"/>
    <property type="match status" value="1"/>
</dbReference>
<evidence type="ECO:0000313" key="5">
    <source>
        <dbReference type="Proteomes" id="UP000594688"/>
    </source>
</evidence>
<evidence type="ECO:0000256" key="2">
    <source>
        <dbReference type="SAM" id="SignalP"/>
    </source>
</evidence>
<feature type="region of interest" description="Disordered" evidence="1">
    <location>
        <begin position="236"/>
        <end position="290"/>
    </location>
</feature>
<reference evidence="4 5" key="1">
    <citation type="submission" date="2020-02" db="EMBL/GenBank/DDBJ databases">
        <title>Genomic and physiological characterization of two novel Nitrospinaceae genera.</title>
        <authorList>
            <person name="Mueller A.J."/>
            <person name="Jung M.-Y."/>
            <person name="Strachan C.R."/>
            <person name="Herbold C.W."/>
            <person name="Kirkegaard R.H."/>
            <person name="Daims H."/>
        </authorList>
    </citation>
    <scope>NUCLEOTIDE SEQUENCE [LARGE SCALE GENOMIC DNA]</scope>
    <source>
        <strain evidence="4">EB</strain>
    </source>
</reference>
<dbReference type="Pfam" id="PF04366">
    <property type="entry name" value="Ysc84"/>
    <property type="match status" value="1"/>
</dbReference>
<dbReference type="PANTHER" id="PTHR15629:SF2">
    <property type="entry name" value="SH3 DOMAIN-CONTAINING YSC84-LIKE PROTEIN 1"/>
    <property type="match status" value="1"/>
</dbReference>
<evidence type="ECO:0000256" key="1">
    <source>
        <dbReference type="SAM" id="MobiDB-lite"/>
    </source>
</evidence>
<accession>A0A7T0BZC6</accession>
<dbReference type="KEGG" id="nli:G3M70_06445"/>
<dbReference type="InterPro" id="IPR007461">
    <property type="entry name" value="Ysc84_actin-binding"/>
</dbReference>
<gene>
    <name evidence="4" type="ORF">G3M70_06445</name>
</gene>
<sequence>MSALTLLFVLLFTSTASAWHTEKHELLNEAVEVLKDMQDAPDVAIPTKLLQKAKAIVVIPTLLKGGFMLGARYGEGIATVRNPYTGKWGPPSFITSAGASFGFQAGAQAIDLVLLVMSERGIKGLLKDNFTLGGDIALTAGPVGRYAEAGADILMQGEIYSYSRSKGLFGGVSLKGTVVQPNEDKNRSYYGTTMNADQILMGGKLKRIPKTAMDFIGSMNKVAPPFQNPYQGEKLAQNEAPSQPIPAQVAKPANPVRAPQAAPPVMSRRVEPSHPKPPVQAKSKKQEPLW</sequence>
<feature type="signal peptide" evidence="2">
    <location>
        <begin position="1"/>
        <end position="18"/>
    </location>
</feature>
<dbReference type="CDD" id="cd11524">
    <property type="entry name" value="SYLF"/>
    <property type="match status" value="1"/>
</dbReference>
<organism evidence="4 5">
    <name type="scientific">Candidatus Nitronauta litoralis</name>
    <dbReference type="NCBI Taxonomy" id="2705533"/>
    <lineage>
        <taxon>Bacteria</taxon>
        <taxon>Pseudomonadati</taxon>
        <taxon>Nitrospinota/Tectimicrobiota group</taxon>
        <taxon>Nitrospinota</taxon>
        <taxon>Nitrospinia</taxon>
        <taxon>Nitrospinales</taxon>
        <taxon>Nitrospinaceae</taxon>
        <taxon>Candidatus Nitronauta</taxon>
    </lineage>
</organism>
<keyword evidence="2" id="KW-0732">Signal</keyword>
<dbReference type="Proteomes" id="UP000594688">
    <property type="component" value="Chromosome"/>
</dbReference>
<evidence type="ECO:0000259" key="3">
    <source>
        <dbReference type="Pfam" id="PF04366"/>
    </source>
</evidence>
<proteinExistence type="predicted"/>
<evidence type="ECO:0000313" key="4">
    <source>
        <dbReference type="EMBL" id="QPJ63730.1"/>
    </source>
</evidence>
<dbReference type="InterPro" id="IPR051702">
    <property type="entry name" value="SH3_domain_YSC84-like"/>
</dbReference>
<feature type="chain" id="PRO_5032505131" evidence="2">
    <location>
        <begin position="19"/>
        <end position="290"/>
    </location>
</feature>
<dbReference type="GO" id="GO:0035091">
    <property type="term" value="F:phosphatidylinositol binding"/>
    <property type="evidence" value="ECO:0007669"/>
    <property type="project" value="TreeGrafter"/>
</dbReference>
<protein>
    <submittedName>
        <fullName evidence="4">Lipid-binding SYLF domain-containing protein</fullName>
    </submittedName>
</protein>
<name>A0A7T0BZC6_9BACT</name>